<dbReference type="PANTHER" id="PTHR42830:SF2">
    <property type="entry name" value="OSMC_OHR FAMILY PROTEIN"/>
    <property type="match status" value="1"/>
</dbReference>
<dbReference type="InterPro" id="IPR003718">
    <property type="entry name" value="OsmC/Ohr_fam"/>
</dbReference>
<keyword evidence="2" id="KW-1185">Reference proteome</keyword>
<dbReference type="InterPro" id="IPR036102">
    <property type="entry name" value="OsmC/Ohrsf"/>
</dbReference>
<dbReference type="Gene3D" id="3.30.300.20">
    <property type="match status" value="1"/>
</dbReference>
<sequence length="166" mass="17775">MSGKTHEYDVSVVWTGNHGTGTTGYTAYGREHEVHAQAAPTILGTADPAFRGDPTRWNPEQLQVAALSQCHMLWYLNLAAAAGVVVTAYEDRAHGVMCQDDAGGGQFESVTLRPRVTITADSDHEAALRVHADVPAKCFIARSVNFPVHHEPVITVDGAAMPSTPV</sequence>
<evidence type="ECO:0000313" key="1">
    <source>
        <dbReference type="EMBL" id="MCM2387501.1"/>
    </source>
</evidence>
<organism evidence="1 2">
    <name type="scientific">Streptomyces albipurpureus</name>
    <dbReference type="NCBI Taxonomy" id="2897419"/>
    <lineage>
        <taxon>Bacteria</taxon>
        <taxon>Bacillati</taxon>
        <taxon>Actinomycetota</taxon>
        <taxon>Actinomycetes</taxon>
        <taxon>Kitasatosporales</taxon>
        <taxon>Streptomycetaceae</taxon>
        <taxon>Streptomyces</taxon>
    </lineage>
</organism>
<name>A0ABT0UH45_9ACTN</name>
<evidence type="ECO:0000313" key="2">
    <source>
        <dbReference type="Proteomes" id="UP001431429"/>
    </source>
</evidence>
<dbReference type="InterPro" id="IPR052707">
    <property type="entry name" value="OsmC_Ohr_Peroxiredoxin"/>
</dbReference>
<dbReference type="Proteomes" id="UP001431429">
    <property type="component" value="Unassembled WGS sequence"/>
</dbReference>
<reference evidence="1" key="1">
    <citation type="submission" date="2022-06" db="EMBL/GenBank/DDBJ databases">
        <title>Genome public.</title>
        <authorList>
            <person name="Sun Q."/>
        </authorList>
    </citation>
    <scope>NUCLEOTIDE SEQUENCE</scope>
    <source>
        <strain evidence="1">CWNU-1</strain>
    </source>
</reference>
<dbReference type="SUPFAM" id="SSF82784">
    <property type="entry name" value="OsmC-like"/>
    <property type="match status" value="1"/>
</dbReference>
<comment type="caution">
    <text evidence="1">The sequence shown here is derived from an EMBL/GenBank/DDBJ whole genome shotgun (WGS) entry which is preliminary data.</text>
</comment>
<protein>
    <submittedName>
        <fullName evidence="1">OsmC family protein</fullName>
    </submittedName>
</protein>
<dbReference type="EMBL" id="JAMQAW010000003">
    <property type="protein sequence ID" value="MCM2387501.1"/>
    <property type="molecule type" value="Genomic_DNA"/>
</dbReference>
<gene>
    <name evidence="1" type="ORF">NBG84_04115</name>
</gene>
<proteinExistence type="predicted"/>
<accession>A0ABT0UH45</accession>
<dbReference type="Pfam" id="PF02566">
    <property type="entry name" value="OsmC"/>
    <property type="match status" value="1"/>
</dbReference>
<dbReference type="PANTHER" id="PTHR42830">
    <property type="entry name" value="OSMOTICALLY INDUCIBLE FAMILY PROTEIN"/>
    <property type="match status" value="1"/>
</dbReference>
<dbReference type="InterPro" id="IPR015946">
    <property type="entry name" value="KH_dom-like_a/b"/>
</dbReference>
<dbReference type="RefSeq" id="WP_250917862.1">
    <property type="nucleotide sequence ID" value="NZ_JAMQAW010000003.1"/>
</dbReference>